<feature type="active site" description="Nucleophile" evidence="4">
    <location>
        <position position="141"/>
    </location>
</feature>
<dbReference type="GO" id="GO:0019369">
    <property type="term" value="P:arachidonate metabolic process"/>
    <property type="evidence" value="ECO:0007669"/>
    <property type="project" value="TreeGrafter"/>
</dbReference>
<evidence type="ECO:0000256" key="4">
    <source>
        <dbReference type="PROSITE-ProRule" id="PRU01161"/>
    </source>
</evidence>
<dbReference type="GO" id="GO:0047499">
    <property type="term" value="F:calcium-independent phospholipase A2 activity"/>
    <property type="evidence" value="ECO:0007669"/>
    <property type="project" value="TreeGrafter"/>
</dbReference>
<dbReference type="Pfam" id="PF01734">
    <property type="entry name" value="Patatin"/>
    <property type="match status" value="1"/>
</dbReference>
<feature type="compositionally biased region" description="Polar residues" evidence="5">
    <location>
        <begin position="1"/>
        <end position="10"/>
    </location>
</feature>
<feature type="short sequence motif" description="GXGXXG" evidence="4">
    <location>
        <begin position="90"/>
        <end position="95"/>
    </location>
</feature>
<organism evidence="7 8">
    <name type="scientific">Piedraia hortae CBS 480.64</name>
    <dbReference type="NCBI Taxonomy" id="1314780"/>
    <lineage>
        <taxon>Eukaryota</taxon>
        <taxon>Fungi</taxon>
        <taxon>Dikarya</taxon>
        <taxon>Ascomycota</taxon>
        <taxon>Pezizomycotina</taxon>
        <taxon>Dothideomycetes</taxon>
        <taxon>Dothideomycetidae</taxon>
        <taxon>Capnodiales</taxon>
        <taxon>Piedraiaceae</taxon>
        <taxon>Piedraia</taxon>
    </lineage>
</organism>
<feature type="short sequence motif" description="GXSXG" evidence="4">
    <location>
        <begin position="139"/>
        <end position="143"/>
    </location>
</feature>
<proteinExistence type="predicted"/>
<keyword evidence="1 4" id="KW-0378">Hydrolase</keyword>
<evidence type="ECO:0000256" key="2">
    <source>
        <dbReference type="ARBA" id="ARBA00022963"/>
    </source>
</evidence>
<dbReference type="Proteomes" id="UP000799421">
    <property type="component" value="Unassembled WGS sequence"/>
</dbReference>
<dbReference type="SUPFAM" id="SSF52151">
    <property type="entry name" value="FabD/lysophospholipase-like"/>
    <property type="match status" value="1"/>
</dbReference>
<feature type="short sequence motif" description="DGA/G" evidence="4">
    <location>
        <begin position="315"/>
        <end position="317"/>
    </location>
</feature>
<name>A0A6A7C581_9PEZI</name>
<evidence type="ECO:0000256" key="3">
    <source>
        <dbReference type="ARBA" id="ARBA00023098"/>
    </source>
</evidence>
<keyword evidence="8" id="KW-1185">Reference proteome</keyword>
<dbReference type="PANTHER" id="PTHR24185:SF1">
    <property type="entry name" value="CALCIUM-INDEPENDENT PHOSPHOLIPASE A2-GAMMA"/>
    <property type="match status" value="1"/>
</dbReference>
<dbReference type="PROSITE" id="PS51635">
    <property type="entry name" value="PNPLA"/>
    <property type="match status" value="1"/>
</dbReference>
<dbReference type="GO" id="GO:0046486">
    <property type="term" value="P:glycerolipid metabolic process"/>
    <property type="evidence" value="ECO:0007669"/>
    <property type="project" value="UniProtKB-ARBA"/>
</dbReference>
<gene>
    <name evidence="7" type="ORF">K470DRAFT_255570</name>
</gene>
<keyword evidence="3 4" id="KW-0443">Lipid metabolism</keyword>
<feature type="region of interest" description="Disordered" evidence="5">
    <location>
        <begin position="1"/>
        <end position="20"/>
    </location>
</feature>
<protein>
    <submittedName>
        <fullName evidence="7">FabD/lysophospholipase-like protein</fullName>
    </submittedName>
</protein>
<dbReference type="InterPro" id="IPR016035">
    <property type="entry name" value="Acyl_Trfase/lysoPLipase"/>
</dbReference>
<evidence type="ECO:0000313" key="7">
    <source>
        <dbReference type="EMBL" id="KAF2862644.1"/>
    </source>
</evidence>
<dbReference type="Gene3D" id="3.40.1090.10">
    <property type="entry name" value="Cytosolic phospholipase A2 catalytic domain"/>
    <property type="match status" value="1"/>
</dbReference>
<dbReference type="OrthoDB" id="626167at2759"/>
<accession>A0A6A7C581</accession>
<dbReference type="EMBL" id="MU005964">
    <property type="protein sequence ID" value="KAF2862644.1"/>
    <property type="molecule type" value="Genomic_DNA"/>
</dbReference>
<evidence type="ECO:0000256" key="5">
    <source>
        <dbReference type="SAM" id="MobiDB-lite"/>
    </source>
</evidence>
<sequence>MTPPGTSLVQSKALKPQPPPLLSRVKVPSCSIVNVSQKATDYSLKIKSANVESLDMTERHAEAEDNVRSGREWAGQVRDPWWPCILTLDGGGIRGYSSLLILEVLMHEIWEVEQEHGGLSDCRTEKDLLPCRYFDFMYGTSTGGLIATLLGRLRQPVSEALELYRRVGNDLFGKKRSYIPFTSKYHHQPLERAVKEVVSSQCVDHPNCDGEHDLLLWNTKEFQDIIDHKKPFDVNEPRVCQTACLTAKNDYKGRAHLLRSYPFYYSPDAPNWATCYNQGIDKLPIWKVARATTAAPFYFKMVRHEVDGEKMMFKDGGIRENNPSWAAYNEFTAMYCGKATEPALLLSVGAGRPDQSKDGFSHKQPRCLDPLGRKALEKMAVATNMVMKYTEGETQHLDMRTHAAGEHTWYKRLNAGGLEKMPLDDWRKGLYGGEKVAGGETLSQMEKVTKDYLSRGFDPDTDDYAPPQVMLRQVAEKLVRQRREREALGGERWTVYNYGYDESIYKEETKDEDGDVEYVAFKIEN</sequence>
<keyword evidence="2 4" id="KW-0442">Lipid degradation</keyword>
<feature type="domain" description="PNPLA" evidence="6">
    <location>
        <begin position="86"/>
        <end position="328"/>
    </location>
</feature>
<dbReference type="AlphaFoldDB" id="A0A6A7C581"/>
<reference evidence="7" key="1">
    <citation type="journal article" date="2020" name="Stud. Mycol.">
        <title>101 Dothideomycetes genomes: a test case for predicting lifestyles and emergence of pathogens.</title>
        <authorList>
            <person name="Haridas S."/>
            <person name="Albert R."/>
            <person name="Binder M."/>
            <person name="Bloem J."/>
            <person name="Labutti K."/>
            <person name="Salamov A."/>
            <person name="Andreopoulos B."/>
            <person name="Baker S."/>
            <person name="Barry K."/>
            <person name="Bills G."/>
            <person name="Bluhm B."/>
            <person name="Cannon C."/>
            <person name="Castanera R."/>
            <person name="Culley D."/>
            <person name="Daum C."/>
            <person name="Ezra D."/>
            <person name="Gonzalez J."/>
            <person name="Henrissat B."/>
            <person name="Kuo A."/>
            <person name="Liang C."/>
            <person name="Lipzen A."/>
            <person name="Lutzoni F."/>
            <person name="Magnuson J."/>
            <person name="Mondo S."/>
            <person name="Nolan M."/>
            <person name="Ohm R."/>
            <person name="Pangilinan J."/>
            <person name="Park H.-J."/>
            <person name="Ramirez L."/>
            <person name="Alfaro M."/>
            <person name="Sun H."/>
            <person name="Tritt A."/>
            <person name="Yoshinaga Y."/>
            <person name="Zwiers L.-H."/>
            <person name="Turgeon B."/>
            <person name="Goodwin S."/>
            <person name="Spatafora J."/>
            <person name="Crous P."/>
            <person name="Grigoriev I."/>
        </authorList>
    </citation>
    <scope>NUCLEOTIDE SEQUENCE</scope>
    <source>
        <strain evidence="7">CBS 480.64</strain>
    </source>
</reference>
<dbReference type="PANTHER" id="PTHR24185">
    <property type="entry name" value="CALCIUM-INDEPENDENT PHOSPHOLIPASE A2-GAMMA"/>
    <property type="match status" value="1"/>
</dbReference>
<dbReference type="InterPro" id="IPR002641">
    <property type="entry name" value="PNPLA_dom"/>
</dbReference>
<evidence type="ECO:0000259" key="6">
    <source>
        <dbReference type="PROSITE" id="PS51635"/>
    </source>
</evidence>
<dbReference type="GO" id="GO:0016020">
    <property type="term" value="C:membrane"/>
    <property type="evidence" value="ECO:0007669"/>
    <property type="project" value="TreeGrafter"/>
</dbReference>
<dbReference type="GO" id="GO:0016042">
    <property type="term" value="P:lipid catabolic process"/>
    <property type="evidence" value="ECO:0007669"/>
    <property type="project" value="UniProtKB-UniRule"/>
</dbReference>
<feature type="active site" description="Proton acceptor" evidence="4">
    <location>
        <position position="315"/>
    </location>
</feature>
<evidence type="ECO:0000313" key="8">
    <source>
        <dbReference type="Proteomes" id="UP000799421"/>
    </source>
</evidence>
<evidence type="ECO:0000256" key="1">
    <source>
        <dbReference type="ARBA" id="ARBA00022801"/>
    </source>
</evidence>